<dbReference type="PANTHER" id="PTHR33885:SF3">
    <property type="entry name" value="PHAGE SHOCK PROTEIN C"/>
    <property type="match status" value="1"/>
</dbReference>
<evidence type="ECO:0000256" key="5">
    <source>
        <dbReference type="ARBA" id="ARBA00023136"/>
    </source>
</evidence>
<keyword evidence="4 7" id="KW-1133">Transmembrane helix</keyword>
<name>A0A512PKD1_9LACO</name>
<evidence type="ECO:0000259" key="8">
    <source>
        <dbReference type="Pfam" id="PF04024"/>
    </source>
</evidence>
<dbReference type="PANTHER" id="PTHR33885">
    <property type="entry name" value="PHAGE SHOCK PROTEIN C"/>
    <property type="match status" value="1"/>
</dbReference>
<feature type="compositionally biased region" description="Basic and acidic residues" evidence="6">
    <location>
        <begin position="91"/>
        <end position="107"/>
    </location>
</feature>
<evidence type="ECO:0000313" key="10">
    <source>
        <dbReference type="Proteomes" id="UP000321569"/>
    </source>
</evidence>
<dbReference type="InterPro" id="IPR007168">
    <property type="entry name" value="Phageshock_PspC_N"/>
</dbReference>
<comment type="caution">
    <text evidence="9">The sequence shown here is derived from an EMBL/GenBank/DDBJ whole genome shotgun (WGS) entry which is preliminary data.</text>
</comment>
<dbReference type="OrthoDB" id="9815286at2"/>
<protein>
    <submittedName>
        <fullName evidence="9">Stress-responsive transcription regulator</fullName>
    </submittedName>
</protein>
<dbReference type="RefSeq" id="WP_056981116.1">
    <property type="nucleotide sequence ID" value="NZ_BKAM01000002.1"/>
</dbReference>
<feature type="transmembrane region" description="Helical" evidence="7">
    <location>
        <begin position="36"/>
        <end position="62"/>
    </location>
</feature>
<gene>
    <name evidence="9" type="ORF">LRA02_05180</name>
</gene>
<proteinExistence type="predicted"/>
<accession>A0A512PKD1</accession>
<evidence type="ECO:0000313" key="9">
    <source>
        <dbReference type="EMBL" id="GEP71650.1"/>
    </source>
</evidence>
<evidence type="ECO:0000256" key="1">
    <source>
        <dbReference type="ARBA" id="ARBA00004162"/>
    </source>
</evidence>
<organism evidence="9 10">
    <name type="scientific">Lentilactobacillus rapi</name>
    <dbReference type="NCBI Taxonomy" id="481723"/>
    <lineage>
        <taxon>Bacteria</taxon>
        <taxon>Bacillati</taxon>
        <taxon>Bacillota</taxon>
        <taxon>Bacilli</taxon>
        <taxon>Lactobacillales</taxon>
        <taxon>Lactobacillaceae</taxon>
        <taxon>Lentilactobacillus</taxon>
    </lineage>
</organism>
<sequence>MKTGKKLTRSSTDRVISGVLGGISEYFGWNSSLVRILFIVLAFTPGINLLTILSYIVMIAIIPSDGTGNSFMNQFQSGVSTNGTSRKSRKVIHDVEEKNVDDHQKRG</sequence>
<reference evidence="9 10" key="1">
    <citation type="submission" date="2019-07" db="EMBL/GenBank/DDBJ databases">
        <title>Whole genome shotgun sequence of Lactobacillus rapi NBRC 109618.</title>
        <authorList>
            <person name="Hosoyama A."/>
            <person name="Uohara A."/>
            <person name="Ohji S."/>
            <person name="Ichikawa N."/>
        </authorList>
    </citation>
    <scope>NUCLEOTIDE SEQUENCE [LARGE SCALE GENOMIC DNA]</scope>
    <source>
        <strain evidence="9 10">NBRC 109618</strain>
    </source>
</reference>
<feature type="compositionally biased region" description="Polar residues" evidence="6">
    <location>
        <begin position="76"/>
        <end position="85"/>
    </location>
</feature>
<feature type="domain" description="Phage shock protein PspC N-terminal" evidence="8">
    <location>
        <begin position="5"/>
        <end position="64"/>
    </location>
</feature>
<evidence type="ECO:0000256" key="4">
    <source>
        <dbReference type="ARBA" id="ARBA00022989"/>
    </source>
</evidence>
<keyword evidence="3 7" id="KW-0812">Transmembrane</keyword>
<evidence type="ECO:0000256" key="3">
    <source>
        <dbReference type="ARBA" id="ARBA00022692"/>
    </source>
</evidence>
<evidence type="ECO:0000256" key="7">
    <source>
        <dbReference type="SAM" id="Phobius"/>
    </source>
</evidence>
<dbReference type="GO" id="GO:0005886">
    <property type="term" value="C:plasma membrane"/>
    <property type="evidence" value="ECO:0007669"/>
    <property type="project" value="UniProtKB-SubCell"/>
</dbReference>
<dbReference type="Proteomes" id="UP000321569">
    <property type="component" value="Unassembled WGS sequence"/>
</dbReference>
<dbReference type="EMBL" id="BKAM01000002">
    <property type="protein sequence ID" value="GEP71650.1"/>
    <property type="molecule type" value="Genomic_DNA"/>
</dbReference>
<evidence type="ECO:0000256" key="2">
    <source>
        <dbReference type="ARBA" id="ARBA00022475"/>
    </source>
</evidence>
<dbReference type="InterPro" id="IPR052027">
    <property type="entry name" value="PspC"/>
</dbReference>
<dbReference type="Pfam" id="PF04024">
    <property type="entry name" value="PspC"/>
    <property type="match status" value="1"/>
</dbReference>
<evidence type="ECO:0000256" key="6">
    <source>
        <dbReference type="SAM" id="MobiDB-lite"/>
    </source>
</evidence>
<dbReference type="AlphaFoldDB" id="A0A512PKD1"/>
<comment type="subcellular location">
    <subcellularLocation>
        <location evidence="1">Cell membrane</location>
        <topology evidence="1">Single-pass membrane protein</topology>
    </subcellularLocation>
</comment>
<keyword evidence="5 7" id="KW-0472">Membrane</keyword>
<feature type="region of interest" description="Disordered" evidence="6">
    <location>
        <begin position="76"/>
        <end position="107"/>
    </location>
</feature>
<dbReference type="STRING" id="1423795.FD12_GL002235"/>
<keyword evidence="2" id="KW-1003">Cell membrane</keyword>